<sequence>MFSLSSTLALKEQLKPSTTTTVLLVVFILTLYITSCEGRYLRVHDKDCPPSKLPPSPPKGVIDDDSAAEGKMSSSPEVPVGSNMLDAAMSDDEAVTEAKKEVASSGDSCCASLRKRSEGMKVRSSLRERSMLGAESNSEQVGSNATTAYTAEALVAMDYLDAHPAPAVHNR</sequence>
<dbReference type="Proteomes" id="UP000275267">
    <property type="component" value="Unassembled WGS sequence"/>
</dbReference>
<dbReference type="PANTHER" id="PTHR34961">
    <property type="entry name" value="TRANSMEMBRANE PROTEIN"/>
    <property type="match status" value="1"/>
</dbReference>
<organism evidence="2 3">
    <name type="scientific">Panicum miliaceum</name>
    <name type="common">Proso millet</name>
    <name type="synonym">Broomcorn millet</name>
    <dbReference type="NCBI Taxonomy" id="4540"/>
    <lineage>
        <taxon>Eukaryota</taxon>
        <taxon>Viridiplantae</taxon>
        <taxon>Streptophyta</taxon>
        <taxon>Embryophyta</taxon>
        <taxon>Tracheophyta</taxon>
        <taxon>Spermatophyta</taxon>
        <taxon>Magnoliopsida</taxon>
        <taxon>Liliopsida</taxon>
        <taxon>Poales</taxon>
        <taxon>Poaceae</taxon>
        <taxon>PACMAD clade</taxon>
        <taxon>Panicoideae</taxon>
        <taxon>Panicodae</taxon>
        <taxon>Paniceae</taxon>
        <taxon>Panicinae</taxon>
        <taxon>Panicum</taxon>
        <taxon>Panicum sect. Panicum</taxon>
    </lineage>
</organism>
<proteinExistence type="predicted"/>
<comment type="caution">
    <text evidence="2">The sequence shown here is derived from an EMBL/GenBank/DDBJ whole genome shotgun (WGS) entry which is preliminary data.</text>
</comment>
<keyword evidence="3" id="KW-1185">Reference proteome</keyword>
<evidence type="ECO:0000256" key="1">
    <source>
        <dbReference type="SAM" id="MobiDB-lite"/>
    </source>
</evidence>
<name>A0A3L6RRG8_PANMI</name>
<dbReference type="EMBL" id="PQIB02000007">
    <property type="protein sequence ID" value="RLN08401.1"/>
    <property type="molecule type" value="Genomic_DNA"/>
</dbReference>
<dbReference type="AlphaFoldDB" id="A0A3L6RRG8"/>
<dbReference type="PANTHER" id="PTHR34961:SF1">
    <property type="entry name" value="ROOT MERISTEM GROWTH FACTOR 10"/>
    <property type="match status" value="1"/>
</dbReference>
<reference evidence="3" key="1">
    <citation type="journal article" date="2019" name="Nat. Commun.">
        <title>The genome of broomcorn millet.</title>
        <authorList>
            <person name="Zou C."/>
            <person name="Miki D."/>
            <person name="Li D."/>
            <person name="Tang Q."/>
            <person name="Xiao L."/>
            <person name="Rajput S."/>
            <person name="Deng P."/>
            <person name="Jia W."/>
            <person name="Huang R."/>
            <person name="Zhang M."/>
            <person name="Sun Y."/>
            <person name="Hu J."/>
            <person name="Fu X."/>
            <person name="Schnable P.S."/>
            <person name="Li F."/>
            <person name="Zhang H."/>
            <person name="Feng B."/>
            <person name="Zhu X."/>
            <person name="Liu R."/>
            <person name="Schnable J.C."/>
            <person name="Zhu J.-K."/>
            <person name="Zhang H."/>
        </authorList>
    </citation>
    <scope>NUCLEOTIDE SEQUENCE [LARGE SCALE GENOMIC DNA]</scope>
</reference>
<accession>A0A3L6RRG8</accession>
<dbReference type="InterPro" id="IPR053313">
    <property type="entry name" value="RGF"/>
</dbReference>
<evidence type="ECO:0000313" key="3">
    <source>
        <dbReference type="Proteomes" id="UP000275267"/>
    </source>
</evidence>
<protein>
    <submittedName>
        <fullName evidence="2">Uncharacterized protein</fullName>
    </submittedName>
</protein>
<evidence type="ECO:0000313" key="2">
    <source>
        <dbReference type="EMBL" id="RLN08401.1"/>
    </source>
</evidence>
<feature type="region of interest" description="Disordered" evidence="1">
    <location>
        <begin position="44"/>
        <end position="83"/>
    </location>
</feature>
<gene>
    <name evidence="2" type="ORF">C2845_PM11G31110</name>
</gene>
<dbReference type="OrthoDB" id="685149at2759"/>